<evidence type="ECO:0000259" key="1">
    <source>
        <dbReference type="Pfam" id="PF21544"/>
    </source>
</evidence>
<sequence>MRGLQHWLGVFIIILGGNLSLWAQSDIPIEAWRTHFSYQDSRLIVTTPERVYVASEHGLFYLTKSDNSLQVLSKSDGLTDIEVTAMYFDEASGNLVLAYQSGVVDLVTEKGVFPLTLIRDEADEPEIIYDIAVQESTVYLATTAGVRVLTIDLEQEEPLQIRESYTRLSETGDPLVIYQIEMLGDSLFLATEEGVLANTLDPAVNQQDYNTWQRFLIDGGLSSDPVFHLTSWNGNVYAALNQQGVYRFHEGQWQLTAFTTEGVFSGLQSSSEGVLIIVDGRVFRLEASGSVVSLENEAISAAQDAAQEGATLWVADQQQGLIRLENGQVERFLPNGPASDAIQKLRYLNGKIVALQASTPGQFYTFTDGQWQNFTQLPASSRLMDAAYSANTQQYYFATFGEGILQWDGQEEFSSLTQQSSGGNLPNNQATALAANNEFLWIANYNTPASLQRLDLQNDTWQSVTFSQPQAMYPRQLTVDFRNQVWMLVGNSDVNQPGTDLFVFSPTTEEKASFRSKVNPSELPGSQISDVALDLDGQLWLAGSEGVGYFPLPELVFEERPLPQRPVFERQFLLLGVNITAVAVDGGNRKWIGTNDGLWLFSDTAEELFYQFTTENSPLISNVIVDVAVNDQSGEVFVATDKGVVSFRSTSTQGSVTHQSVKIFPNPVRQSFDGLVGIEGLVNQATVKITTVSGVLVQELQAEGGTATWNVKAYTGETVQPGVYLVFSASPDGTETFVGKIAVVP</sequence>
<feature type="domain" description="PorZ N-terminal beta-propeller" evidence="1">
    <location>
        <begin position="51"/>
        <end position="213"/>
    </location>
</feature>
<dbReference type="SUPFAM" id="SSF101898">
    <property type="entry name" value="NHL repeat"/>
    <property type="match status" value="1"/>
</dbReference>
<dbReference type="Pfam" id="PF21544">
    <property type="entry name" value="PorZ_N_b_propeller"/>
    <property type="match status" value="1"/>
</dbReference>
<dbReference type="InterPro" id="IPR015943">
    <property type="entry name" value="WD40/YVTN_repeat-like_dom_sf"/>
</dbReference>
<gene>
    <name evidence="2" type="ORF">K4G66_15090</name>
</gene>
<proteinExistence type="predicted"/>
<reference evidence="2" key="1">
    <citation type="journal article" date="2023" name="Comput. Struct. Biotechnol. J.">
        <title>Discovery of a novel marine Bacteroidetes with a rich repertoire of carbohydrate-active enzymes.</title>
        <authorList>
            <person name="Chen B."/>
            <person name="Liu G."/>
            <person name="Chen Q."/>
            <person name="Wang H."/>
            <person name="Liu L."/>
            <person name="Tang K."/>
        </authorList>
    </citation>
    <scope>NUCLEOTIDE SEQUENCE</scope>
    <source>
        <strain evidence="2">TK19036</strain>
    </source>
</reference>
<evidence type="ECO:0000313" key="2">
    <source>
        <dbReference type="EMBL" id="WKN40017.1"/>
    </source>
</evidence>
<dbReference type="AlphaFoldDB" id="A0AA49JJY6"/>
<dbReference type="SUPFAM" id="SSF63829">
    <property type="entry name" value="Calcium-dependent phosphotriesterase"/>
    <property type="match status" value="1"/>
</dbReference>
<dbReference type="InterPro" id="IPR048954">
    <property type="entry name" value="PorZ_N"/>
</dbReference>
<dbReference type="Gene3D" id="2.130.10.10">
    <property type="entry name" value="YVTN repeat-like/Quinoprotein amine dehydrogenase"/>
    <property type="match status" value="3"/>
</dbReference>
<organism evidence="2">
    <name type="scientific">Roseihalotalea indica</name>
    <dbReference type="NCBI Taxonomy" id="2867963"/>
    <lineage>
        <taxon>Bacteria</taxon>
        <taxon>Pseudomonadati</taxon>
        <taxon>Bacteroidota</taxon>
        <taxon>Cytophagia</taxon>
        <taxon>Cytophagales</taxon>
        <taxon>Catalimonadaceae</taxon>
        <taxon>Roseihalotalea</taxon>
    </lineage>
</organism>
<name>A0AA49JJY6_9BACT</name>
<dbReference type="EMBL" id="CP120682">
    <property type="protein sequence ID" value="WKN40017.1"/>
    <property type="molecule type" value="Genomic_DNA"/>
</dbReference>
<accession>A0AA49JJY6</accession>
<protein>
    <recommendedName>
        <fullName evidence="1">PorZ N-terminal beta-propeller domain-containing protein</fullName>
    </recommendedName>
</protein>
<reference evidence="2" key="2">
    <citation type="journal article" date="2024" name="Antonie Van Leeuwenhoek">
        <title>Roseihalotalea indica gen. nov., sp. nov., a halophilic Bacteroidetes from mesopelagic Southwest Indian Ocean with higher carbohydrate metabolic potential.</title>
        <authorList>
            <person name="Chen B."/>
            <person name="Zhang M."/>
            <person name="Lin D."/>
            <person name="Ye J."/>
            <person name="Tang K."/>
        </authorList>
    </citation>
    <scope>NUCLEOTIDE SEQUENCE</scope>
    <source>
        <strain evidence="2">TK19036</strain>
    </source>
</reference>